<organism evidence="2 3">
    <name type="scientific">Perkinsus olseni</name>
    <name type="common">Perkinsus atlanticus</name>
    <dbReference type="NCBI Taxonomy" id="32597"/>
    <lineage>
        <taxon>Eukaryota</taxon>
        <taxon>Sar</taxon>
        <taxon>Alveolata</taxon>
        <taxon>Perkinsozoa</taxon>
        <taxon>Perkinsea</taxon>
        <taxon>Perkinsida</taxon>
        <taxon>Perkinsidae</taxon>
        <taxon>Perkinsus</taxon>
    </lineage>
</organism>
<evidence type="ECO:0000256" key="1">
    <source>
        <dbReference type="SAM" id="MobiDB-lite"/>
    </source>
</evidence>
<feature type="region of interest" description="Disordered" evidence="1">
    <location>
        <begin position="13"/>
        <end position="32"/>
    </location>
</feature>
<reference evidence="2 3" key="1">
    <citation type="submission" date="2020-04" db="EMBL/GenBank/DDBJ databases">
        <title>Perkinsus olseni comparative genomics.</title>
        <authorList>
            <person name="Bogema D.R."/>
        </authorList>
    </citation>
    <scope>NUCLEOTIDE SEQUENCE [LARGE SCALE GENOMIC DNA]</scope>
    <source>
        <strain evidence="2">00978-12</strain>
    </source>
</reference>
<accession>A0A7J6NFA8</accession>
<dbReference type="AlphaFoldDB" id="A0A7J6NFA8"/>
<protein>
    <submittedName>
        <fullName evidence="2">Uncharacterized protein</fullName>
    </submittedName>
</protein>
<comment type="caution">
    <text evidence="2">The sequence shown here is derived from an EMBL/GenBank/DDBJ whole genome shotgun (WGS) entry which is preliminary data.</text>
</comment>
<evidence type="ECO:0000313" key="3">
    <source>
        <dbReference type="Proteomes" id="UP000541610"/>
    </source>
</evidence>
<dbReference type="Proteomes" id="UP000541610">
    <property type="component" value="Unassembled WGS sequence"/>
</dbReference>
<sequence length="164" mass="17816">TFNGSPAVIVDDGYRDHSGINTVDPHGETDTDIEDVDGSPTVAFNDGHMGPFGFQQGGSDLMSPLRAMHHQGGRHVTSSLLPAASSVAKLGYSLPLQAPTVWRYVIQLIFDANVSYDPGYSISTATRRVTLYLMVSLMTKTLYGGIVSSQLRLFDDLFTLYIDV</sequence>
<dbReference type="EMBL" id="JABANP010000495">
    <property type="protein sequence ID" value="KAF4681681.1"/>
    <property type="molecule type" value="Genomic_DNA"/>
</dbReference>
<proteinExistence type="predicted"/>
<feature type="non-terminal residue" evidence="2">
    <location>
        <position position="1"/>
    </location>
</feature>
<gene>
    <name evidence="2" type="ORF">FOZ60_011701</name>
</gene>
<evidence type="ECO:0000313" key="2">
    <source>
        <dbReference type="EMBL" id="KAF4681681.1"/>
    </source>
</evidence>
<name>A0A7J6NFA8_PEROL</name>